<evidence type="ECO:0000313" key="1">
    <source>
        <dbReference type="EMBL" id="CAB4219954.1"/>
    </source>
</evidence>
<gene>
    <name evidence="1" type="ORF">UFOVP1624_29</name>
</gene>
<proteinExistence type="predicted"/>
<accession>A0A6J5SZB7</accession>
<dbReference type="EMBL" id="LR797499">
    <property type="protein sequence ID" value="CAB4219954.1"/>
    <property type="molecule type" value="Genomic_DNA"/>
</dbReference>
<sequence>MKIQNFIDAADKLHFDIFKNDAKPYNLNLWFVRNPDQIANTFNDKLYVFWNHIGWNLRTFNITTDPGTMVRIKPSNALGVAIVKAPQQPKGMWKIGLHQGKYEALVQKNPVKVIRDFNKDKTLDFINADVSKCDFKVSRGNDGSEIVEYYQGNKLIWRENTGLFGINCHRANINGQSINVDNWSEGCQVLQNEQILNPDNQQKCYSFDYFMHLCNLAKDNWGNSFTPTFVNLSDLD</sequence>
<name>A0A6J5SZB7_9CAUD</name>
<reference evidence="1" key="1">
    <citation type="submission" date="2020-05" db="EMBL/GenBank/DDBJ databases">
        <authorList>
            <person name="Chiriac C."/>
            <person name="Salcher M."/>
            <person name="Ghai R."/>
            <person name="Kavagutti S V."/>
        </authorList>
    </citation>
    <scope>NUCLEOTIDE SEQUENCE</scope>
</reference>
<organism evidence="1">
    <name type="scientific">uncultured Caudovirales phage</name>
    <dbReference type="NCBI Taxonomy" id="2100421"/>
    <lineage>
        <taxon>Viruses</taxon>
        <taxon>Duplodnaviria</taxon>
        <taxon>Heunggongvirae</taxon>
        <taxon>Uroviricota</taxon>
        <taxon>Caudoviricetes</taxon>
        <taxon>Peduoviridae</taxon>
        <taxon>Maltschvirus</taxon>
        <taxon>Maltschvirus maltsch</taxon>
    </lineage>
</organism>
<protein>
    <submittedName>
        <fullName evidence="1">Uncharacterized protein</fullName>
    </submittedName>
</protein>